<proteinExistence type="predicted"/>
<reference evidence="3" key="1">
    <citation type="journal article" date="2019" name="Int. J. Syst. Evol. Microbiol.">
        <title>The Global Catalogue of Microorganisms (GCM) 10K type strain sequencing project: providing services to taxonomists for standard genome sequencing and annotation.</title>
        <authorList>
            <consortium name="The Broad Institute Genomics Platform"/>
            <consortium name="The Broad Institute Genome Sequencing Center for Infectious Disease"/>
            <person name="Wu L."/>
            <person name="Ma J."/>
        </authorList>
    </citation>
    <scope>NUCLEOTIDE SEQUENCE [LARGE SCALE GENOMIC DNA]</scope>
    <source>
        <strain evidence="3">KCTC 52490</strain>
    </source>
</reference>
<keyword evidence="3" id="KW-1185">Reference proteome</keyword>
<name>A0ABW6ANS8_9BACT</name>
<accession>A0ABW6ANS8</accession>
<protein>
    <submittedName>
        <fullName evidence="2">Glycosyl hydrolase family 28-related protein</fullName>
    </submittedName>
</protein>
<dbReference type="GO" id="GO:0016787">
    <property type="term" value="F:hydrolase activity"/>
    <property type="evidence" value="ECO:0007669"/>
    <property type="project" value="UniProtKB-KW"/>
</dbReference>
<sequence length="801" mass="85878">MKTIIALLLLLPALLVGQNAKKSRIDSNRSSLLSINVNPLPSGRSTGLPISTDLHIFHHAKTALPGQPLFLEGAFPANSVVNVALNDGVYAPLAIGNQQLNSINTAIPETFPIGIYAISVASGGRKSQTVYINRAEGYYFSSPDVYAGAPMELVGTNLLIPGFKPTIRFISQSGGKSLYATFVPAKSFDKRLNFIAPKGLILGVSYNVYVSNGMGGTVGETLVDDQLKAVASGRDVWTIGSAWGRAYAPFFTNIYNVKTDPRLRLKAAGDGVVNDQPAIQSAINLAAASPNGGVVYLPGGSTYKIIIAPGDGNRVGIYLRSKVVLVGDGPGLTTITFGHSGTKGIDLFRRDANATTSGVANLSISNKDVTGSGWYTGVFRGSEMFWKNVKFDMLKADFAAFWHCNKVAVVGCEFNQTLNSLIHGPLSMDGSTYVIAKNNKFTFCAGPGIDKTRKVIWEANTLIKDVGLGRINNQTYHIMTVDFVQKALIHDNSFLMQNGAVPAFAPFWKNDLETLIAEDPDAVDQDQGSVSSATPTTLTDITKKWGSTFAMSPTVAIISGKGMGQTRDIASRTATTLTLSQAWSVTPDVTSKYAIFNWTIKDVSITANRLHNMQRGFTFYFVAGKNVNIENNTLINSGAIDLNPSQFQRTGFIQFSPIYDFRVAGNYCNSLTDPRNGTFIGVHTGQNMAGAALGPLAINTQIIGNMVIAGIPNLTVQIDDFYPNGFLNYHFPPSAGYVTGASAALGTSFYGNTGLNLDNGFSTNSGTDQMSLKANNFFNTTNKQNDNLRSIGTSVRTSTLN</sequence>
<dbReference type="SUPFAM" id="SSF51126">
    <property type="entry name" value="Pectin lyase-like"/>
    <property type="match status" value="1"/>
</dbReference>
<feature type="domain" description="Rhamnogalacturonase A/B/Epimerase-like pectate lyase" evidence="1">
    <location>
        <begin position="267"/>
        <end position="358"/>
    </location>
</feature>
<evidence type="ECO:0000313" key="2">
    <source>
        <dbReference type="EMBL" id="MFD2937206.1"/>
    </source>
</evidence>
<dbReference type="Proteomes" id="UP001597512">
    <property type="component" value="Unassembled WGS sequence"/>
</dbReference>
<evidence type="ECO:0000313" key="3">
    <source>
        <dbReference type="Proteomes" id="UP001597512"/>
    </source>
</evidence>
<dbReference type="Pfam" id="PF12708">
    <property type="entry name" value="Pect-lyase_RHGA_epim"/>
    <property type="match status" value="1"/>
</dbReference>
<dbReference type="InterPro" id="IPR011050">
    <property type="entry name" value="Pectin_lyase_fold/virulence"/>
</dbReference>
<dbReference type="RefSeq" id="WP_381506777.1">
    <property type="nucleotide sequence ID" value="NZ_JBHUOM010000023.1"/>
</dbReference>
<keyword evidence="2" id="KW-0378">Hydrolase</keyword>
<dbReference type="EMBL" id="JBHUOM010000023">
    <property type="protein sequence ID" value="MFD2937206.1"/>
    <property type="molecule type" value="Genomic_DNA"/>
</dbReference>
<gene>
    <name evidence="2" type="ORF">ACFS25_25720</name>
</gene>
<evidence type="ECO:0000259" key="1">
    <source>
        <dbReference type="Pfam" id="PF12708"/>
    </source>
</evidence>
<organism evidence="2 3">
    <name type="scientific">Spirosoma flavum</name>
    <dbReference type="NCBI Taxonomy" id="2048557"/>
    <lineage>
        <taxon>Bacteria</taxon>
        <taxon>Pseudomonadati</taxon>
        <taxon>Bacteroidota</taxon>
        <taxon>Cytophagia</taxon>
        <taxon>Cytophagales</taxon>
        <taxon>Cytophagaceae</taxon>
        <taxon>Spirosoma</taxon>
    </lineage>
</organism>
<dbReference type="InterPro" id="IPR012334">
    <property type="entry name" value="Pectin_lyas_fold"/>
</dbReference>
<dbReference type="Gene3D" id="2.160.20.10">
    <property type="entry name" value="Single-stranded right-handed beta-helix, Pectin lyase-like"/>
    <property type="match status" value="2"/>
</dbReference>
<dbReference type="InterPro" id="IPR024535">
    <property type="entry name" value="RHGA/B-epi-like_pectate_lyase"/>
</dbReference>
<comment type="caution">
    <text evidence="2">The sequence shown here is derived from an EMBL/GenBank/DDBJ whole genome shotgun (WGS) entry which is preliminary data.</text>
</comment>